<dbReference type="GO" id="GO:0005524">
    <property type="term" value="F:ATP binding"/>
    <property type="evidence" value="ECO:0007669"/>
    <property type="project" value="UniProtKB-KW"/>
</dbReference>
<organism evidence="9">
    <name type="scientific">Neisseria gonorrhoeae</name>
    <dbReference type="NCBI Taxonomy" id="485"/>
    <lineage>
        <taxon>Bacteria</taxon>
        <taxon>Pseudomonadati</taxon>
        <taxon>Pseudomonadota</taxon>
        <taxon>Betaproteobacteria</taxon>
        <taxon>Neisseriales</taxon>
        <taxon>Neisseriaceae</taxon>
        <taxon>Neisseria</taxon>
    </lineage>
</organism>
<dbReference type="PROSITE" id="PS51671">
    <property type="entry name" value="ACT"/>
    <property type="match status" value="1"/>
</dbReference>
<evidence type="ECO:0000313" key="9">
    <source>
        <dbReference type="EMBL" id="SUA21088.1"/>
    </source>
</evidence>
<keyword evidence="5 9" id="KW-0418">Kinase</keyword>
<protein>
    <recommendedName>
        <fullName evidence="2">aspartate kinase</fullName>
        <ecNumber evidence="2">2.7.2.4</ecNumber>
    </recommendedName>
</protein>
<evidence type="ECO:0000256" key="5">
    <source>
        <dbReference type="ARBA" id="ARBA00022777"/>
    </source>
</evidence>
<feature type="domain" description="ACT" evidence="8">
    <location>
        <begin position="27"/>
        <end position="102"/>
    </location>
</feature>
<proteinExistence type="inferred from homology"/>
<dbReference type="UniPathway" id="UPA00050">
    <property type="reaction ID" value="UER00461"/>
</dbReference>
<reference evidence="9" key="1">
    <citation type="submission" date="2018-06" db="EMBL/GenBank/DDBJ databases">
        <authorList>
            <consortium name="Pathogen Informatics"/>
            <person name="Doyle S."/>
        </authorList>
    </citation>
    <scope>NUCLEOTIDE SEQUENCE [LARGE SCALE GENOMIC DNA]</scope>
    <source>
        <strain evidence="9">NCTC11421</strain>
    </source>
</reference>
<accession>A0A378VXV8</accession>
<evidence type="ECO:0000256" key="4">
    <source>
        <dbReference type="ARBA" id="ARBA00022741"/>
    </source>
</evidence>
<evidence type="ECO:0000256" key="6">
    <source>
        <dbReference type="ARBA" id="ARBA00022840"/>
    </source>
</evidence>
<dbReference type="EC" id="2.7.2.4" evidence="2"/>
<dbReference type="CDD" id="cd04923">
    <property type="entry name" value="ACT_AK-LysC-DapG-like_2"/>
    <property type="match status" value="1"/>
</dbReference>
<dbReference type="GO" id="GO:0009090">
    <property type="term" value="P:homoserine biosynthetic process"/>
    <property type="evidence" value="ECO:0007669"/>
    <property type="project" value="TreeGrafter"/>
</dbReference>
<dbReference type="SUPFAM" id="SSF55021">
    <property type="entry name" value="ACT-like"/>
    <property type="match status" value="1"/>
</dbReference>
<comment type="catalytic activity">
    <reaction evidence="7">
        <text>L-aspartate + ATP = 4-phospho-L-aspartate + ADP</text>
        <dbReference type="Rhea" id="RHEA:23776"/>
        <dbReference type="ChEBI" id="CHEBI:29991"/>
        <dbReference type="ChEBI" id="CHEBI:30616"/>
        <dbReference type="ChEBI" id="CHEBI:57535"/>
        <dbReference type="ChEBI" id="CHEBI:456216"/>
        <dbReference type="EC" id="2.7.2.4"/>
    </reaction>
</comment>
<keyword evidence="3 9" id="KW-0808">Transferase</keyword>
<dbReference type="GO" id="GO:0009089">
    <property type="term" value="P:lysine biosynthetic process via diaminopimelate"/>
    <property type="evidence" value="ECO:0007669"/>
    <property type="project" value="TreeGrafter"/>
</dbReference>
<sequence length="135" mass="15101">MEILSERQDSIGAASIDGDDTVCKVSAVGLGMRSHVGVAAKIFRTLAEEGINIQMISTSEIKVSVLIDEKYMELATRVLHKAFDWADVSRFKTDNGTAFIGQCRFVCRPNVRTAYFDFGTKIKYPKKLTIYDKLK</sequence>
<dbReference type="InterPro" id="IPR002912">
    <property type="entry name" value="ACT_dom"/>
</dbReference>
<evidence type="ECO:0000256" key="1">
    <source>
        <dbReference type="ARBA" id="ARBA00010122"/>
    </source>
</evidence>
<dbReference type="PANTHER" id="PTHR21499">
    <property type="entry name" value="ASPARTATE KINASE"/>
    <property type="match status" value="1"/>
</dbReference>
<dbReference type="UniPathway" id="UPA00051">
    <property type="reaction ID" value="UER00462"/>
</dbReference>
<evidence type="ECO:0000259" key="8">
    <source>
        <dbReference type="PROSITE" id="PS51671"/>
    </source>
</evidence>
<keyword evidence="6" id="KW-0067">ATP-binding</keyword>
<dbReference type="InterPro" id="IPR045865">
    <property type="entry name" value="ACT-like_dom_sf"/>
</dbReference>
<keyword evidence="4" id="KW-0547">Nucleotide-binding</keyword>
<dbReference type="PANTHER" id="PTHR21499:SF3">
    <property type="entry name" value="ASPARTOKINASE"/>
    <property type="match status" value="1"/>
</dbReference>
<gene>
    <name evidence="9" type="primary">lysC_2</name>
    <name evidence="9" type="ORF">NCTC11421_01196</name>
</gene>
<dbReference type="Gene3D" id="3.30.2130.10">
    <property type="entry name" value="VC0802-like"/>
    <property type="match status" value="1"/>
</dbReference>
<name>A0A378VXV8_NEIGO</name>
<evidence type="ECO:0000256" key="7">
    <source>
        <dbReference type="ARBA" id="ARBA00047872"/>
    </source>
</evidence>
<comment type="similarity">
    <text evidence="1">Belongs to the aspartokinase family.</text>
</comment>
<dbReference type="Pfam" id="PF22468">
    <property type="entry name" value="ACT_9"/>
    <property type="match status" value="1"/>
</dbReference>
<dbReference type="InterPro" id="IPR054352">
    <property type="entry name" value="ACT_Aspartokinase"/>
</dbReference>
<dbReference type="GO" id="GO:0009088">
    <property type="term" value="P:threonine biosynthetic process"/>
    <property type="evidence" value="ECO:0007669"/>
    <property type="project" value="UniProtKB-UniPathway"/>
</dbReference>
<dbReference type="EMBL" id="UGRI01000001">
    <property type="protein sequence ID" value="SUA21088.1"/>
    <property type="molecule type" value="Genomic_DNA"/>
</dbReference>
<dbReference type="GO" id="GO:0004072">
    <property type="term" value="F:aspartate kinase activity"/>
    <property type="evidence" value="ECO:0007669"/>
    <property type="project" value="UniProtKB-EC"/>
</dbReference>
<evidence type="ECO:0000256" key="2">
    <source>
        <dbReference type="ARBA" id="ARBA00013059"/>
    </source>
</evidence>
<dbReference type="AlphaFoldDB" id="A0A378VXV8"/>
<evidence type="ECO:0000256" key="3">
    <source>
        <dbReference type="ARBA" id="ARBA00022679"/>
    </source>
</evidence>
<dbReference type="GO" id="GO:0005829">
    <property type="term" value="C:cytosol"/>
    <property type="evidence" value="ECO:0007669"/>
    <property type="project" value="TreeGrafter"/>
</dbReference>